<protein>
    <submittedName>
        <fullName evidence="2">Uncharacterized protein</fullName>
    </submittedName>
</protein>
<keyword evidence="3" id="KW-1185">Reference proteome</keyword>
<name>A0A1R3K819_COCAP</name>
<dbReference type="AlphaFoldDB" id="A0A1R3K819"/>
<evidence type="ECO:0000313" key="3">
    <source>
        <dbReference type="Proteomes" id="UP000188268"/>
    </source>
</evidence>
<sequence>MERKQRSVSTMKFKADDGENVDDDGE</sequence>
<feature type="region of interest" description="Disordered" evidence="1">
    <location>
        <begin position="1"/>
        <end position="26"/>
    </location>
</feature>
<dbReference type="Proteomes" id="UP000188268">
    <property type="component" value="Unassembled WGS sequence"/>
</dbReference>
<accession>A0A1R3K819</accession>
<reference evidence="2 3" key="1">
    <citation type="submission" date="2013-09" db="EMBL/GenBank/DDBJ databases">
        <title>Corchorus capsularis genome sequencing.</title>
        <authorList>
            <person name="Alam M."/>
            <person name="Haque M.S."/>
            <person name="Islam M.S."/>
            <person name="Emdad E.M."/>
            <person name="Islam M.M."/>
            <person name="Ahmed B."/>
            <person name="Halim A."/>
            <person name="Hossen Q.M.M."/>
            <person name="Hossain M.Z."/>
            <person name="Ahmed R."/>
            <person name="Khan M.M."/>
            <person name="Islam R."/>
            <person name="Rashid M.M."/>
            <person name="Khan S.A."/>
            <person name="Rahman M.S."/>
            <person name="Alam M."/>
        </authorList>
    </citation>
    <scope>NUCLEOTIDE SEQUENCE [LARGE SCALE GENOMIC DNA]</scope>
    <source>
        <strain evidence="3">cv. CVL-1</strain>
        <tissue evidence="2">Whole seedling</tissue>
    </source>
</reference>
<gene>
    <name evidence="2" type="ORF">CCACVL1_02503</name>
</gene>
<dbReference type="EMBL" id="AWWV01006103">
    <property type="protein sequence ID" value="OMP03209.1"/>
    <property type="molecule type" value="Genomic_DNA"/>
</dbReference>
<organism evidence="2 3">
    <name type="scientific">Corchorus capsularis</name>
    <name type="common">Jute</name>
    <dbReference type="NCBI Taxonomy" id="210143"/>
    <lineage>
        <taxon>Eukaryota</taxon>
        <taxon>Viridiplantae</taxon>
        <taxon>Streptophyta</taxon>
        <taxon>Embryophyta</taxon>
        <taxon>Tracheophyta</taxon>
        <taxon>Spermatophyta</taxon>
        <taxon>Magnoliopsida</taxon>
        <taxon>eudicotyledons</taxon>
        <taxon>Gunneridae</taxon>
        <taxon>Pentapetalae</taxon>
        <taxon>rosids</taxon>
        <taxon>malvids</taxon>
        <taxon>Malvales</taxon>
        <taxon>Malvaceae</taxon>
        <taxon>Grewioideae</taxon>
        <taxon>Apeibeae</taxon>
        <taxon>Corchorus</taxon>
    </lineage>
</organism>
<dbReference type="Gramene" id="OMP03209">
    <property type="protein sequence ID" value="OMP03209"/>
    <property type="gene ID" value="CCACVL1_02503"/>
</dbReference>
<comment type="caution">
    <text evidence="2">The sequence shown here is derived from an EMBL/GenBank/DDBJ whole genome shotgun (WGS) entry which is preliminary data.</text>
</comment>
<evidence type="ECO:0000256" key="1">
    <source>
        <dbReference type="SAM" id="MobiDB-lite"/>
    </source>
</evidence>
<evidence type="ECO:0000313" key="2">
    <source>
        <dbReference type="EMBL" id="OMP03209.1"/>
    </source>
</evidence>
<proteinExistence type="predicted"/>